<dbReference type="RefSeq" id="XP_009537797.1">
    <property type="nucleotide sequence ID" value="XM_009539502.1"/>
</dbReference>
<keyword evidence="2" id="KW-1185">Reference proteome</keyword>
<dbReference type="AlphaFoldDB" id="G5ACF9"/>
<name>G5ACF9_PHYSP</name>
<protein>
    <submittedName>
        <fullName evidence="1">Uncharacterized protein</fullName>
    </submittedName>
</protein>
<accession>G5ACF9</accession>
<dbReference type="InterPro" id="IPR032675">
    <property type="entry name" value="LRR_dom_sf"/>
</dbReference>
<dbReference type="GeneID" id="20661390"/>
<sequence length="575" mass="63449">MFFQFLQMDPQGLLAEEDRHLIQCLQVPGSRRRRQPVEICLRLSNNVVDTSILRSMVDSMQDLFAKVDTSTDEEEEGFRHVKFEVTSLWFDNCRFLSASEDVMLLAKLVTLPSSTIRNLMLPGVYFNSLRNPSGLQSFQVFTRQVLAPSSPLRALDLTRVGVDGNCMAALCSALRYSSPLAKLSVGYTTRGAHSNSRLLWAWIFLAVFHVDSGSALEHFDVSGLQLQIEDMEALVAMLESPHPGRTLVLLQDGRLPEGEGCEECELPPNERLFVRLLGGSQAWTNPGYSAAWPQLLPGTLQANDFEYEVMVRLVDWLCILIPGYGFGWVVRSAVRYETSKPSCVSKLSGARVRPGLHSLTYRGAEEQSNGMVALLRLLGRSLVSLDVPACGLNSQDLDTILHVCPNLAKLNVTRNLMTDLSPLLRAYEEGRCHIARLGVLVECITPTVGAQLSSLLLNSSSKPLEMLQLEVIGHDPTEVDVWNGLQRAVSTNTTLTCVYLSLLSAEADETAAALIKPFHGQVLRYKTPLQLKAAFLSVVEHGASSMAGSLDHMVLSNIFSIAAASVVRREVHARR</sequence>
<dbReference type="Proteomes" id="UP000002640">
    <property type="component" value="Unassembled WGS sequence"/>
</dbReference>
<dbReference type="KEGG" id="psoj:PHYSODRAFT_529593"/>
<organism evidence="1 2">
    <name type="scientific">Phytophthora sojae (strain P6497)</name>
    <name type="common">Soybean stem and root rot agent</name>
    <name type="synonym">Phytophthora megasperma f. sp. glycines</name>
    <dbReference type="NCBI Taxonomy" id="1094619"/>
    <lineage>
        <taxon>Eukaryota</taxon>
        <taxon>Sar</taxon>
        <taxon>Stramenopiles</taxon>
        <taxon>Oomycota</taxon>
        <taxon>Peronosporomycetes</taxon>
        <taxon>Peronosporales</taxon>
        <taxon>Peronosporaceae</taxon>
        <taxon>Phytophthora</taxon>
    </lineage>
</organism>
<evidence type="ECO:0000313" key="2">
    <source>
        <dbReference type="Proteomes" id="UP000002640"/>
    </source>
</evidence>
<dbReference type="OMA" id="GRCHIAR"/>
<dbReference type="Gene3D" id="3.80.10.10">
    <property type="entry name" value="Ribonuclease Inhibitor"/>
    <property type="match status" value="1"/>
</dbReference>
<dbReference type="SUPFAM" id="SSF52047">
    <property type="entry name" value="RNI-like"/>
    <property type="match status" value="1"/>
</dbReference>
<proteinExistence type="predicted"/>
<gene>
    <name evidence="1" type="ORF">PHYSODRAFT_529593</name>
</gene>
<evidence type="ECO:0000313" key="1">
    <source>
        <dbReference type="EMBL" id="EGZ07033.1"/>
    </source>
</evidence>
<reference evidence="1 2" key="1">
    <citation type="journal article" date="2006" name="Science">
        <title>Phytophthora genome sequences uncover evolutionary origins and mechanisms of pathogenesis.</title>
        <authorList>
            <person name="Tyler B.M."/>
            <person name="Tripathy S."/>
            <person name="Zhang X."/>
            <person name="Dehal P."/>
            <person name="Jiang R.H."/>
            <person name="Aerts A."/>
            <person name="Arredondo F.D."/>
            <person name="Baxter L."/>
            <person name="Bensasson D."/>
            <person name="Beynon J.L."/>
            <person name="Chapman J."/>
            <person name="Damasceno C.M."/>
            <person name="Dorrance A.E."/>
            <person name="Dou D."/>
            <person name="Dickerman A.W."/>
            <person name="Dubchak I.L."/>
            <person name="Garbelotto M."/>
            <person name="Gijzen M."/>
            <person name="Gordon S.G."/>
            <person name="Govers F."/>
            <person name="Grunwald N.J."/>
            <person name="Huang W."/>
            <person name="Ivors K.L."/>
            <person name="Jones R.W."/>
            <person name="Kamoun S."/>
            <person name="Krampis K."/>
            <person name="Lamour K.H."/>
            <person name="Lee M.K."/>
            <person name="McDonald W.H."/>
            <person name="Medina M."/>
            <person name="Meijer H.J."/>
            <person name="Nordberg E.K."/>
            <person name="Maclean D.J."/>
            <person name="Ospina-Giraldo M.D."/>
            <person name="Morris P.F."/>
            <person name="Phuntumart V."/>
            <person name="Putnam N.H."/>
            <person name="Rash S."/>
            <person name="Rose J.K."/>
            <person name="Sakihama Y."/>
            <person name="Salamov A.A."/>
            <person name="Savidor A."/>
            <person name="Scheuring C.F."/>
            <person name="Smith B.M."/>
            <person name="Sobral B.W."/>
            <person name="Terry A."/>
            <person name="Torto-Alalibo T.A."/>
            <person name="Win J."/>
            <person name="Xu Z."/>
            <person name="Zhang H."/>
            <person name="Grigoriev I.V."/>
            <person name="Rokhsar D.S."/>
            <person name="Boore J.L."/>
        </authorList>
    </citation>
    <scope>NUCLEOTIDE SEQUENCE [LARGE SCALE GENOMIC DNA]</scope>
    <source>
        <strain evidence="1 2">P6497</strain>
    </source>
</reference>
<dbReference type="InParanoid" id="G5ACF9"/>
<dbReference type="EMBL" id="JH159163">
    <property type="protein sequence ID" value="EGZ07033.1"/>
    <property type="molecule type" value="Genomic_DNA"/>
</dbReference>